<name>A0ABT5K7S6_9BURK</name>
<keyword evidence="1" id="KW-1133">Transmembrane helix</keyword>
<dbReference type="Pfam" id="PF07811">
    <property type="entry name" value="TadE"/>
    <property type="match status" value="1"/>
</dbReference>
<evidence type="ECO:0000259" key="2">
    <source>
        <dbReference type="Pfam" id="PF07811"/>
    </source>
</evidence>
<protein>
    <submittedName>
        <fullName evidence="3">TadE/TadG family type IV pilus assembly protein</fullName>
    </submittedName>
</protein>
<organism evidence="3 4">
    <name type="scientific">Janthinobacterium fluminis</name>
    <dbReference type="NCBI Taxonomy" id="2987524"/>
    <lineage>
        <taxon>Bacteria</taxon>
        <taxon>Pseudomonadati</taxon>
        <taxon>Pseudomonadota</taxon>
        <taxon>Betaproteobacteria</taxon>
        <taxon>Burkholderiales</taxon>
        <taxon>Oxalobacteraceae</taxon>
        <taxon>Janthinobacterium</taxon>
    </lineage>
</organism>
<evidence type="ECO:0000256" key="1">
    <source>
        <dbReference type="SAM" id="Phobius"/>
    </source>
</evidence>
<sequence>MGIERGARPPPQRGLLSVEFALLLALFLGVAYLLGEAARAMYLAVTVQDMTRRAARAAAAADFSDPAAMLAVRQQALLAGAGGRLILGGAIDASYLRIDYLSLDAANAMQPIVAAQLPACPMANLLACGNNPHGAGCIRFVRARLCLPGGGDAACDAVPYQPLLPLLPALFQYSPAAVAMGRATTVVPAATLGHLPGRGC</sequence>
<feature type="transmembrane region" description="Helical" evidence="1">
    <location>
        <begin position="15"/>
        <end position="34"/>
    </location>
</feature>
<comment type="caution">
    <text evidence="3">The sequence shown here is derived from an EMBL/GenBank/DDBJ whole genome shotgun (WGS) entry which is preliminary data.</text>
</comment>
<accession>A0ABT5K7S6</accession>
<feature type="domain" description="TadE-like" evidence="2">
    <location>
        <begin position="16"/>
        <end position="56"/>
    </location>
</feature>
<evidence type="ECO:0000313" key="4">
    <source>
        <dbReference type="Proteomes" id="UP001221208"/>
    </source>
</evidence>
<gene>
    <name evidence="3" type="ORF">OIK44_23175</name>
</gene>
<keyword evidence="1" id="KW-0472">Membrane</keyword>
<keyword evidence="4" id="KW-1185">Reference proteome</keyword>
<keyword evidence="1" id="KW-0812">Transmembrane</keyword>
<reference evidence="3 4" key="1">
    <citation type="submission" date="2022-10" db="EMBL/GenBank/DDBJ databases">
        <title>Janthinobacterium sp. hw3 Genome sequencing.</title>
        <authorList>
            <person name="Park S."/>
        </authorList>
    </citation>
    <scope>NUCLEOTIDE SEQUENCE [LARGE SCALE GENOMIC DNA]</scope>
    <source>
        <strain evidence="4">hw3</strain>
    </source>
</reference>
<dbReference type="EMBL" id="JAQQXR010000013">
    <property type="protein sequence ID" value="MDC8760495.1"/>
    <property type="molecule type" value="Genomic_DNA"/>
</dbReference>
<dbReference type="InterPro" id="IPR012495">
    <property type="entry name" value="TadE-like_dom"/>
</dbReference>
<dbReference type="Proteomes" id="UP001221208">
    <property type="component" value="Unassembled WGS sequence"/>
</dbReference>
<proteinExistence type="predicted"/>
<dbReference type="RefSeq" id="WP_273674315.1">
    <property type="nucleotide sequence ID" value="NZ_JAQQXR010000013.1"/>
</dbReference>
<evidence type="ECO:0000313" key="3">
    <source>
        <dbReference type="EMBL" id="MDC8760495.1"/>
    </source>
</evidence>